<dbReference type="InterPro" id="IPR036291">
    <property type="entry name" value="NAD(P)-bd_dom_sf"/>
</dbReference>
<dbReference type="PANTHER" id="PTHR43000">
    <property type="entry name" value="DTDP-D-GLUCOSE 4,6-DEHYDRATASE-RELATED"/>
    <property type="match status" value="1"/>
</dbReference>
<evidence type="ECO:0000256" key="2">
    <source>
        <dbReference type="ARBA" id="ARBA00007637"/>
    </source>
</evidence>
<organism evidence="4 5">
    <name type="scientific">Pseudomonas folii</name>
    <dbReference type="NCBI Taxonomy" id="2762593"/>
    <lineage>
        <taxon>Bacteria</taxon>
        <taxon>Pseudomonadati</taxon>
        <taxon>Pseudomonadota</taxon>
        <taxon>Gammaproteobacteria</taxon>
        <taxon>Pseudomonadales</taxon>
        <taxon>Pseudomonadaceae</taxon>
        <taxon>Pseudomonas</taxon>
    </lineage>
</organism>
<dbReference type="Gene3D" id="3.40.50.720">
    <property type="entry name" value="NAD(P)-binding Rossmann-like Domain"/>
    <property type="match status" value="1"/>
</dbReference>
<proteinExistence type="inferred from homology"/>
<evidence type="ECO:0000313" key="5">
    <source>
        <dbReference type="Proteomes" id="UP000651852"/>
    </source>
</evidence>
<dbReference type="RefSeq" id="WP_187521976.1">
    <property type="nucleotide sequence ID" value="NZ_JACONW010000070.1"/>
</dbReference>
<comment type="caution">
    <text evidence="4">The sequence shown here is derived from an EMBL/GenBank/DDBJ whole genome shotgun (WGS) entry which is preliminary data.</text>
</comment>
<comment type="pathway">
    <text evidence="1">Bacterial outer membrane biogenesis; LPS O-antigen biosynthesis.</text>
</comment>
<evidence type="ECO:0000313" key="4">
    <source>
        <dbReference type="EMBL" id="MBC3951142.1"/>
    </source>
</evidence>
<reference evidence="4 5" key="1">
    <citation type="submission" date="2020-08" db="EMBL/GenBank/DDBJ databases">
        <title>Putative novel bacterial strains isolated from necrotic wheat leaf tissues caused by Xanthomonas translucens.</title>
        <authorList>
            <person name="Tambong J.T."/>
        </authorList>
    </citation>
    <scope>NUCLEOTIDE SEQUENCE [LARGE SCALE GENOMIC DNA]</scope>
    <source>
        <strain evidence="4 5">DOAB 1069</strain>
    </source>
</reference>
<accession>A0ABR7B1X5</accession>
<comment type="similarity">
    <text evidence="2">Belongs to the NAD(P)-dependent epimerase/dehydratase family.</text>
</comment>
<feature type="domain" description="NAD-dependent epimerase/dehydratase" evidence="3">
    <location>
        <begin position="3"/>
        <end position="217"/>
    </location>
</feature>
<dbReference type="Proteomes" id="UP000651852">
    <property type="component" value="Unassembled WGS sequence"/>
</dbReference>
<gene>
    <name evidence="4" type="ORF">H8S59_15360</name>
</gene>
<dbReference type="InterPro" id="IPR001509">
    <property type="entry name" value="Epimerase_deHydtase"/>
</dbReference>
<keyword evidence="5" id="KW-1185">Reference proteome</keyword>
<evidence type="ECO:0000256" key="1">
    <source>
        <dbReference type="ARBA" id="ARBA00005125"/>
    </source>
</evidence>
<sequence length="287" mass="31357">MHVLVTGATGFVGRHVVSALLNKGCRVRAVARNAQVAQSMPWIKNVEFVSADIHADDLDVAALTKGIDALVHLAWPGLPNYQGLFHFEQNLFADYRFIKAVVEAGIGQVMVTGTCFEYGMQSGALDENAVAQPTNPYGLAKNTLRLFLESLQRQQAFTLQWVRLFYLHGEGQNSNSLLASLDRSIDAGDSSFNMSAGDQLRDYLAIDVAADNVVGVLHCRDFSGVVNCASGQPISVRALVEQRLRERGASLHLNLGHYGYSPHEPMAFWGDNKRLLGLLSEGRQGAE</sequence>
<dbReference type="Pfam" id="PF01370">
    <property type="entry name" value="Epimerase"/>
    <property type="match status" value="1"/>
</dbReference>
<name>A0ABR7B1X5_9PSED</name>
<evidence type="ECO:0000259" key="3">
    <source>
        <dbReference type="Pfam" id="PF01370"/>
    </source>
</evidence>
<protein>
    <submittedName>
        <fullName evidence="4">NAD(P)-dependent oxidoreductase</fullName>
    </submittedName>
</protein>
<dbReference type="EMBL" id="JACONW010000070">
    <property type="protein sequence ID" value="MBC3951142.1"/>
    <property type="molecule type" value="Genomic_DNA"/>
</dbReference>
<dbReference type="SUPFAM" id="SSF51735">
    <property type="entry name" value="NAD(P)-binding Rossmann-fold domains"/>
    <property type="match status" value="1"/>
</dbReference>